<evidence type="ECO:0000256" key="7">
    <source>
        <dbReference type="ARBA" id="ARBA00022824"/>
    </source>
</evidence>
<accession>A0A7J7CAL1</accession>
<keyword evidence="5" id="KW-0812">Transmembrane</keyword>
<dbReference type="AlphaFoldDB" id="A0A7J7CAL1"/>
<evidence type="ECO:0000256" key="1">
    <source>
        <dbReference type="ARBA" id="ARBA00001961"/>
    </source>
</evidence>
<dbReference type="InParanoid" id="A0A7J7CAL1"/>
<dbReference type="GO" id="GO:0031418">
    <property type="term" value="F:L-ascorbic acid binding"/>
    <property type="evidence" value="ECO:0007669"/>
    <property type="project" value="InterPro"/>
</dbReference>
<keyword evidence="16" id="KW-0732">Signal</keyword>
<organism evidence="18 19">
    <name type="scientific">Tripterygium wilfordii</name>
    <name type="common">Thunder God vine</name>
    <dbReference type="NCBI Taxonomy" id="458696"/>
    <lineage>
        <taxon>Eukaryota</taxon>
        <taxon>Viridiplantae</taxon>
        <taxon>Streptophyta</taxon>
        <taxon>Embryophyta</taxon>
        <taxon>Tracheophyta</taxon>
        <taxon>Spermatophyta</taxon>
        <taxon>Magnoliopsida</taxon>
        <taxon>eudicotyledons</taxon>
        <taxon>Gunneridae</taxon>
        <taxon>Pentapetalae</taxon>
        <taxon>rosids</taxon>
        <taxon>fabids</taxon>
        <taxon>Celastrales</taxon>
        <taxon>Celastraceae</taxon>
        <taxon>Tripterygium</taxon>
    </lineage>
</organism>
<feature type="domain" description="ShKT" evidence="17">
    <location>
        <begin position="270"/>
        <end position="310"/>
    </location>
</feature>
<dbReference type="FunCoup" id="A0A7J7CAL1">
    <property type="interactions" value="120"/>
</dbReference>
<comment type="cofactor">
    <cofactor evidence="1">
        <name>L-ascorbate</name>
        <dbReference type="ChEBI" id="CHEBI:38290"/>
    </cofactor>
</comment>
<dbReference type="Proteomes" id="UP000593562">
    <property type="component" value="Unassembled WGS sequence"/>
</dbReference>
<keyword evidence="13" id="KW-0472">Membrane</keyword>
<evidence type="ECO:0000256" key="5">
    <source>
        <dbReference type="ARBA" id="ARBA00022692"/>
    </source>
</evidence>
<dbReference type="GO" id="GO:0004656">
    <property type="term" value="F:procollagen-proline 4-dioxygenase activity"/>
    <property type="evidence" value="ECO:0007669"/>
    <property type="project" value="UniProtKB-EC"/>
</dbReference>
<dbReference type="FunFam" id="2.60.120.620:FF:000029">
    <property type="entry name" value="Probable prolyl 4-hydroxylase 12"/>
    <property type="match status" value="1"/>
</dbReference>
<keyword evidence="8" id="KW-0223">Dioxygenase</keyword>
<reference evidence="18 19" key="1">
    <citation type="journal article" date="2020" name="Nat. Commun.">
        <title>Genome of Tripterygium wilfordii and identification of cytochrome P450 involved in triptolide biosynthesis.</title>
        <authorList>
            <person name="Tu L."/>
            <person name="Su P."/>
            <person name="Zhang Z."/>
            <person name="Gao L."/>
            <person name="Wang J."/>
            <person name="Hu T."/>
            <person name="Zhou J."/>
            <person name="Zhang Y."/>
            <person name="Zhao Y."/>
            <person name="Liu Y."/>
            <person name="Song Y."/>
            <person name="Tong Y."/>
            <person name="Lu Y."/>
            <person name="Yang J."/>
            <person name="Xu C."/>
            <person name="Jia M."/>
            <person name="Peters R.J."/>
            <person name="Huang L."/>
            <person name="Gao W."/>
        </authorList>
    </citation>
    <scope>NUCLEOTIDE SEQUENCE [LARGE SCALE GENOMIC DNA]</scope>
    <source>
        <strain evidence="19">cv. XIE 37</strain>
        <tissue evidence="18">Leaf</tissue>
    </source>
</reference>
<evidence type="ECO:0000313" key="19">
    <source>
        <dbReference type="Proteomes" id="UP000593562"/>
    </source>
</evidence>
<dbReference type="Gene3D" id="2.60.120.620">
    <property type="entry name" value="q2cbj1_9rhob like domain"/>
    <property type="match status" value="1"/>
</dbReference>
<dbReference type="InterPro" id="IPR006620">
    <property type="entry name" value="Pro_4_hyd_alph"/>
</dbReference>
<evidence type="ECO:0000256" key="16">
    <source>
        <dbReference type="SAM" id="SignalP"/>
    </source>
</evidence>
<keyword evidence="10" id="KW-1133">Transmembrane helix</keyword>
<name>A0A7J7CAL1_TRIWF</name>
<evidence type="ECO:0000256" key="8">
    <source>
        <dbReference type="ARBA" id="ARBA00022964"/>
    </source>
</evidence>
<feature type="region of interest" description="Disordered" evidence="15">
    <location>
        <begin position="85"/>
        <end position="117"/>
    </location>
</feature>
<keyword evidence="7" id="KW-0256">Endoplasmic reticulum</keyword>
<evidence type="ECO:0000256" key="6">
    <source>
        <dbReference type="ARBA" id="ARBA00022723"/>
    </source>
</evidence>
<evidence type="ECO:0000256" key="10">
    <source>
        <dbReference type="ARBA" id="ARBA00022989"/>
    </source>
</evidence>
<evidence type="ECO:0000256" key="13">
    <source>
        <dbReference type="ARBA" id="ARBA00023136"/>
    </source>
</evidence>
<dbReference type="SMART" id="SM00702">
    <property type="entry name" value="P4Hc"/>
    <property type="match status" value="1"/>
</dbReference>
<dbReference type="InterPro" id="IPR003582">
    <property type="entry name" value="ShKT_dom"/>
</dbReference>
<evidence type="ECO:0000256" key="4">
    <source>
        <dbReference type="ARBA" id="ARBA00012269"/>
    </source>
</evidence>
<dbReference type="EC" id="1.14.11.2" evidence="4"/>
<dbReference type="PANTHER" id="PTHR10869:SF102">
    <property type="entry name" value="PROLYL 4-HYDROXYLASE 12-RELATED"/>
    <property type="match status" value="1"/>
</dbReference>
<comment type="catalytic activity">
    <reaction evidence="14">
        <text>L-prolyl-[collagen] + 2-oxoglutarate + O2 = trans-4-hydroxy-L-prolyl-[collagen] + succinate + CO2</text>
        <dbReference type="Rhea" id="RHEA:18945"/>
        <dbReference type="Rhea" id="RHEA-COMP:11676"/>
        <dbReference type="Rhea" id="RHEA-COMP:11680"/>
        <dbReference type="ChEBI" id="CHEBI:15379"/>
        <dbReference type="ChEBI" id="CHEBI:16526"/>
        <dbReference type="ChEBI" id="CHEBI:16810"/>
        <dbReference type="ChEBI" id="CHEBI:30031"/>
        <dbReference type="ChEBI" id="CHEBI:50342"/>
        <dbReference type="ChEBI" id="CHEBI:61965"/>
        <dbReference type="EC" id="1.14.11.2"/>
    </reaction>
</comment>
<evidence type="ECO:0000256" key="2">
    <source>
        <dbReference type="ARBA" id="ARBA00004648"/>
    </source>
</evidence>
<keyword evidence="9" id="KW-0735">Signal-anchor</keyword>
<evidence type="ECO:0000256" key="12">
    <source>
        <dbReference type="ARBA" id="ARBA00023004"/>
    </source>
</evidence>
<protein>
    <recommendedName>
        <fullName evidence="4">procollagen-proline 4-dioxygenase</fullName>
        <ecNumber evidence="4">1.14.11.2</ecNumber>
    </recommendedName>
</protein>
<dbReference type="PANTHER" id="PTHR10869">
    <property type="entry name" value="PROLYL 4-HYDROXYLASE ALPHA SUBUNIT"/>
    <property type="match status" value="1"/>
</dbReference>
<comment type="subcellular location">
    <subcellularLocation>
        <location evidence="2">Endoplasmic reticulum membrane</location>
        <topology evidence="2">Single-pass type II membrane protein</topology>
    </subcellularLocation>
</comment>
<comment type="caution">
    <text evidence="18">The sequence shown here is derived from an EMBL/GenBank/DDBJ whole genome shotgun (WGS) entry which is preliminary data.</text>
</comment>
<evidence type="ECO:0000259" key="17">
    <source>
        <dbReference type="PROSITE" id="PS51670"/>
    </source>
</evidence>
<evidence type="ECO:0000313" key="18">
    <source>
        <dbReference type="EMBL" id="KAF5731188.1"/>
    </source>
</evidence>
<evidence type="ECO:0000256" key="15">
    <source>
        <dbReference type="SAM" id="MobiDB-lite"/>
    </source>
</evidence>
<dbReference type="OrthoDB" id="420380at2759"/>
<dbReference type="InterPro" id="IPR045054">
    <property type="entry name" value="P4HA-like"/>
</dbReference>
<dbReference type="GO" id="GO:0005506">
    <property type="term" value="F:iron ion binding"/>
    <property type="evidence" value="ECO:0007669"/>
    <property type="project" value="InterPro"/>
</dbReference>
<proteinExistence type="inferred from homology"/>
<dbReference type="EMBL" id="JAAARO010000019">
    <property type="protein sequence ID" value="KAF5731188.1"/>
    <property type="molecule type" value="Genomic_DNA"/>
</dbReference>
<dbReference type="PROSITE" id="PS51670">
    <property type="entry name" value="SHKT"/>
    <property type="match status" value="1"/>
</dbReference>
<keyword evidence="11" id="KW-0560">Oxidoreductase</keyword>
<evidence type="ECO:0000256" key="3">
    <source>
        <dbReference type="ARBA" id="ARBA00006511"/>
    </source>
</evidence>
<sequence length="310" mass="34755">MASLLYLLLLAVTSPLLFSSTESSRKELRDKESNHDPVIQLGLSIRNNRVDPSRVVQLSWQPRVFLYEGFLSDEECDHLISLARGSKKTTRGDEDGSGSIGMNGIFSSSETPLDEEDDKVTRVQERISAWTFIPKGNGKPPVVMHYGLEKAEQKFDYYGNKSKLRSSEPLLATVVLYLSNVTQGGEILFPNSEPKKKIWSDCAKTSNILRPIKGNAILFFTRHPNASPDTSSAHVRCPVLNGDMWYAFKLFFVRAADGRKVSVESDDRDCTDEDDNCFQWAAIGECQRNPVFMIGSPDYYGTCRKSCNVC</sequence>
<evidence type="ECO:0000256" key="14">
    <source>
        <dbReference type="ARBA" id="ARBA00049169"/>
    </source>
</evidence>
<dbReference type="GO" id="GO:0005789">
    <property type="term" value="C:endoplasmic reticulum membrane"/>
    <property type="evidence" value="ECO:0007669"/>
    <property type="project" value="UniProtKB-SubCell"/>
</dbReference>
<gene>
    <name evidence="18" type="ORF">HS088_TW19G00793</name>
</gene>
<feature type="chain" id="PRO_5029651943" description="procollagen-proline 4-dioxygenase" evidence="16">
    <location>
        <begin position="24"/>
        <end position="310"/>
    </location>
</feature>
<keyword evidence="12" id="KW-0408">Iron</keyword>
<keyword evidence="6" id="KW-0479">Metal-binding</keyword>
<dbReference type="SMART" id="SM00254">
    <property type="entry name" value="ShKT"/>
    <property type="match status" value="1"/>
</dbReference>
<keyword evidence="19" id="KW-1185">Reference proteome</keyword>
<comment type="similarity">
    <text evidence="3">Belongs to the P4HA family.</text>
</comment>
<evidence type="ECO:0000256" key="9">
    <source>
        <dbReference type="ARBA" id="ARBA00022968"/>
    </source>
</evidence>
<evidence type="ECO:0000256" key="11">
    <source>
        <dbReference type="ARBA" id="ARBA00023002"/>
    </source>
</evidence>
<feature type="signal peptide" evidence="16">
    <location>
        <begin position="1"/>
        <end position="23"/>
    </location>
</feature>